<evidence type="ECO:0000256" key="1">
    <source>
        <dbReference type="ARBA" id="ARBA00022485"/>
    </source>
</evidence>
<dbReference type="HAMAP" id="MF_01027">
    <property type="entry name" value="LeuC_type2"/>
    <property type="match status" value="1"/>
</dbReference>
<dbReference type="OrthoDB" id="9802769at2"/>
<dbReference type="InterPro" id="IPR050067">
    <property type="entry name" value="IPM_dehydratase_rel_enz"/>
</dbReference>
<evidence type="ECO:0000259" key="7">
    <source>
        <dbReference type="Pfam" id="PF00330"/>
    </source>
</evidence>
<keyword evidence="5 6" id="KW-0456">Lyase</keyword>
<dbReference type="PRINTS" id="PR00415">
    <property type="entry name" value="ACONITASE"/>
</dbReference>
<feature type="binding site" evidence="6">
    <location>
        <position position="297"/>
    </location>
    <ligand>
        <name>[4Fe-4S] cluster</name>
        <dbReference type="ChEBI" id="CHEBI:49883"/>
    </ligand>
</feature>
<dbReference type="UniPathway" id="UPA00048">
    <property type="reaction ID" value="UER00071"/>
</dbReference>
<accession>D2BGU6</accession>
<keyword evidence="4 6" id="KW-0411">Iron-sulfur</keyword>
<keyword evidence="3 6" id="KW-0408">Iron</keyword>
<dbReference type="InterPro" id="IPR006251">
    <property type="entry name" value="Homoacnase/IPMdehydase_lsu"/>
</dbReference>
<dbReference type="InterPro" id="IPR011826">
    <property type="entry name" value="HAcnase/IPMdehydase_lsu_prok"/>
</dbReference>
<keyword evidence="1 6" id="KW-0004">4Fe-4S</keyword>
<name>D2BGU6_DEHMV</name>
<dbReference type="AlphaFoldDB" id="D2BGU6"/>
<dbReference type="Gene3D" id="3.30.499.10">
    <property type="entry name" value="Aconitase, domain 3"/>
    <property type="match status" value="2"/>
</dbReference>
<dbReference type="InterPro" id="IPR036008">
    <property type="entry name" value="Aconitase_4Fe-4S_dom"/>
</dbReference>
<evidence type="ECO:0000256" key="2">
    <source>
        <dbReference type="ARBA" id="ARBA00022723"/>
    </source>
</evidence>
<evidence type="ECO:0000256" key="6">
    <source>
        <dbReference type="HAMAP-Rule" id="MF_01027"/>
    </source>
</evidence>
<dbReference type="InterPro" id="IPR018136">
    <property type="entry name" value="Aconitase_4Fe-4S_BS"/>
</dbReference>
<dbReference type="NCBIfam" id="TIGR01343">
    <property type="entry name" value="hacA_fam"/>
    <property type="match status" value="1"/>
</dbReference>
<dbReference type="HOGENOM" id="CLU_006714_3_4_0"/>
<dbReference type="RefSeq" id="WP_012881719.1">
    <property type="nucleotide sequence ID" value="NC_013552.1"/>
</dbReference>
<dbReference type="PANTHER" id="PTHR43822:SF2">
    <property type="entry name" value="HOMOACONITASE, MITOCHONDRIAL"/>
    <property type="match status" value="1"/>
</dbReference>
<dbReference type="PANTHER" id="PTHR43822">
    <property type="entry name" value="HOMOACONITASE, MITOCHONDRIAL-RELATED"/>
    <property type="match status" value="1"/>
</dbReference>
<dbReference type="GO" id="GO:0046872">
    <property type="term" value="F:metal ion binding"/>
    <property type="evidence" value="ECO:0007669"/>
    <property type="project" value="UniProtKB-KW"/>
</dbReference>
<keyword evidence="6" id="KW-0100">Branched-chain amino acid biosynthesis</keyword>
<evidence type="ECO:0000256" key="4">
    <source>
        <dbReference type="ARBA" id="ARBA00023014"/>
    </source>
</evidence>
<dbReference type="KEGG" id="dev:DhcVS_390"/>
<dbReference type="Proteomes" id="UP000002506">
    <property type="component" value="Chromosome"/>
</dbReference>
<organism evidence="8 9">
    <name type="scientific">Dehalococcoides mccartyi (strain VS)</name>
    <dbReference type="NCBI Taxonomy" id="311424"/>
    <lineage>
        <taxon>Bacteria</taxon>
        <taxon>Bacillati</taxon>
        <taxon>Chloroflexota</taxon>
        <taxon>Dehalococcoidia</taxon>
        <taxon>Dehalococcoidales</taxon>
        <taxon>Dehalococcoidaceae</taxon>
        <taxon>Dehalococcoides</taxon>
    </lineage>
</organism>
<dbReference type="PROSITE" id="PS01244">
    <property type="entry name" value="ACONITASE_2"/>
    <property type="match status" value="1"/>
</dbReference>
<feature type="binding site" evidence="6">
    <location>
        <position position="360"/>
    </location>
    <ligand>
        <name>[4Fe-4S] cluster</name>
        <dbReference type="ChEBI" id="CHEBI:49883"/>
    </ligand>
</feature>
<evidence type="ECO:0000313" key="9">
    <source>
        <dbReference type="Proteomes" id="UP000002506"/>
    </source>
</evidence>
<gene>
    <name evidence="6" type="primary">leuC</name>
    <name evidence="8" type="ordered locus">DhcVS_390</name>
</gene>
<dbReference type="GO" id="GO:0051539">
    <property type="term" value="F:4 iron, 4 sulfur cluster binding"/>
    <property type="evidence" value="ECO:0007669"/>
    <property type="project" value="UniProtKB-KW"/>
</dbReference>
<dbReference type="InterPro" id="IPR001030">
    <property type="entry name" value="Acoase/IPM_deHydtase_lsu_aba"/>
</dbReference>
<evidence type="ECO:0000313" key="8">
    <source>
        <dbReference type="EMBL" id="ACZ61546.1"/>
    </source>
</evidence>
<evidence type="ECO:0000256" key="5">
    <source>
        <dbReference type="ARBA" id="ARBA00023239"/>
    </source>
</evidence>
<sequence length="417" mass="44301">MGKTLAEKILSLKSGSDASAGDIVVSKVDLAFVQDTTGPLTVREFWDNGFTKLANPSRTALFLDHAAPSPQRQLSTDHILLRKFAQDTGALIFDVGEGVCHQLVAEKLARPGDVIVGADSHTVTAGGLGAFSTGMGSSDIAVAFALGKTWFRVPETIKVVVNGRFKHGIYAKDLILHLIGLIGADGATYKALEFSGNVVNNMMIAERLTIANMAVEAGAKVGLFPSDRQTLEYLRSVGREADYQPLAADENAVYERVIEIDATALEPTVSKPHTVDNTATARELKGTKLDQVFIGTCTGGRLDDLAVAAAIFKNRRHHPQTRLIVTPASQKVYLEAIRLGYIEILVQAGANIMPPGCGACLGVHQGVLGDGEVCLSTANRNFKGRMGNPEGFIYLASAATAAASAIKGEISDPREVM</sequence>
<keyword evidence="6" id="KW-0432">Leucine biosynthesis</keyword>
<evidence type="ECO:0000256" key="3">
    <source>
        <dbReference type="ARBA" id="ARBA00023004"/>
    </source>
</evidence>
<dbReference type="InterPro" id="IPR033941">
    <property type="entry name" value="IPMI_cat"/>
</dbReference>
<reference evidence="8 9" key="1">
    <citation type="journal article" date="2009" name="PLoS Genet.">
        <title>Localized plasticity in the streamlined genomes of vinyl chloride respiring Dehalococcoides.</title>
        <authorList>
            <person name="McMurdie P.J."/>
            <person name="Behrens S.F."/>
            <person name="Muller J.A."/>
            <person name="Goke J."/>
            <person name="Ritalahti K.M."/>
            <person name="Wagner R."/>
            <person name="Goltsman E."/>
            <person name="Lapidus A."/>
            <person name="Holmes S."/>
            <person name="Loffler F.E."/>
            <person name="Spormann A.M."/>
        </authorList>
    </citation>
    <scope>NUCLEOTIDE SEQUENCE [LARGE SCALE GENOMIC DNA]</scope>
    <source>
        <strain evidence="8 9">VS</strain>
    </source>
</reference>
<comment type="similarity">
    <text evidence="6">Belongs to the aconitase/IPM isomerase family. LeuC type 2 subfamily.</text>
</comment>
<feature type="domain" description="Aconitase/3-isopropylmalate dehydratase large subunit alpha/beta/alpha" evidence="7">
    <location>
        <begin position="20"/>
        <end position="280"/>
    </location>
</feature>
<dbReference type="EMBL" id="CP001827">
    <property type="protein sequence ID" value="ACZ61546.1"/>
    <property type="molecule type" value="Genomic_DNA"/>
</dbReference>
<keyword evidence="2 6" id="KW-0479">Metal-binding</keyword>
<dbReference type="InterPro" id="IPR015931">
    <property type="entry name" value="Acnase/IPM_dHydase_lsu_aba_1/3"/>
</dbReference>
<dbReference type="NCBIfam" id="NF001614">
    <property type="entry name" value="PRK00402.1"/>
    <property type="match status" value="1"/>
</dbReference>
<dbReference type="Pfam" id="PF00330">
    <property type="entry name" value="Aconitase"/>
    <property type="match status" value="1"/>
</dbReference>
<dbReference type="eggNOG" id="COG0065">
    <property type="taxonomic scope" value="Bacteria"/>
</dbReference>
<protein>
    <recommendedName>
        <fullName evidence="6">3-isopropylmalate dehydratase large subunit</fullName>
        <ecNumber evidence="6">4.2.1.33</ecNumber>
    </recommendedName>
    <alternativeName>
        <fullName evidence="6">Alpha-IPM isomerase</fullName>
        <shortName evidence="6">IPMI</shortName>
    </alternativeName>
    <alternativeName>
        <fullName evidence="6">Isopropylmalate isomerase</fullName>
    </alternativeName>
</protein>
<comment type="subunit">
    <text evidence="6">Heterodimer of LeuC and LeuD.</text>
</comment>
<comment type="cofactor">
    <cofactor evidence="6">
        <name>[4Fe-4S] cluster</name>
        <dbReference type="ChEBI" id="CHEBI:49883"/>
    </cofactor>
    <text evidence="6">Binds 1 [4Fe-4S] cluster per subunit.</text>
</comment>
<comment type="pathway">
    <text evidence="6">Amino-acid biosynthesis; L-leucine biosynthesis; L-leucine from 3-methyl-2-oxobutanoate: step 2/4.</text>
</comment>
<comment type="function">
    <text evidence="6">Catalyzes the isomerization between 2-isopropylmalate and 3-isopropylmalate, via the formation of 2-isopropylmaleate.</text>
</comment>
<dbReference type="EC" id="4.2.1.33" evidence="6"/>
<dbReference type="CDD" id="cd01583">
    <property type="entry name" value="IPMI"/>
    <property type="match status" value="1"/>
</dbReference>
<dbReference type="GO" id="GO:0009098">
    <property type="term" value="P:L-leucine biosynthetic process"/>
    <property type="evidence" value="ECO:0007669"/>
    <property type="project" value="UniProtKB-UniRule"/>
</dbReference>
<dbReference type="SUPFAM" id="SSF53732">
    <property type="entry name" value="Aconitase iron-sulfur domain"/>
    <property type="match status" value="1"/>
</dbReference>
<comment type="catalytic activity">
    <reaction evidence="6">
        <text>(2R,3S)-3-isopropylmalate = (2S)-2-isopropylmalate</text>
        <dbReference type="Rhea" id="RHEA:32287"/>
        <dbReference type="ChEBI" id="CHEBI:1178"/>
        <dbReference type="ChEBI" id="CHEBI:35121"/>
        <dbReference type="EC" id="4.2.1.33"/>
    </reaction>
</comment>
<dbReference type="GO" id="GO:0003861">
    <property type="term" value="F:3-isopropylmalate dehydratase activity"/>
    <property type="evidence" value="ECO:0007669"/>
    <property type="project" value="UniProtKB-UniRule"/>
</dbReference>
<feature type="binding site" evidence="6">
    <location>
        <position position="357"/>
    </location>
    <ligand>
        <name>[4Fe-4S] cluster</name>
        <dbReference type="ChEBI" id="CHEBI:49883"/>
    </ligand>
</feature>
<proteinExistence type="inferred from homology"/>
<keyword evidence="6" id="KW-0028">Amino-acid biosynthesis</keyword>
<dbReference type="NCBIfam" id="TIGR02086">
    <property type="entry name" value="IPMI_arch"/>
    <property type="match status" value="1"/>
</dbReference>